<evidence type="ECO:0000313" key="1">
    <source>
        <dbReference type="EMBL" id="KAI4336772.1"/>
    </source>
</evidence>
<comment type="caution">
    <text evidence="1">The sequence shown here is derived from an EMBL/GenBank/DDBJ whole genome shotgun (WGS) entry which is preliminary data.</text>
</comment>
<protein>
    <submittedName>
        <fullName evidence="1">Uncharacterized protein</fullName>
    </submittedName>
</protein>
<evidence type="ECO:0000313" key="2">
    <source>
        <dbReference type="Proteomes" id="UP000828941"/>
    </source>
</evidence>
<name>A0ACB9NKM3_BAUVA</name>
<dbReference type="EMBL" id="CM039431">
    <property type="protein sequence ID" value="KAI4336772.1"/>
    <property type="molecule type" value="Genomic_DNA"/>
</dbReference>
<proteinExistence type="predicted"/>
<keyword evidence="2" id="KW-1185">Reference proteome</keyword>
<sequence>MGAVCSAGMVEKNAQFGGTTLEFSGNLKKENILVNRKGDSSTNDRRKNRKKRDSGDIQSSTFSESTPTRTGERKSSFLGRAGDRAVEVLDTLGSSISKLNTDNGFNSGMVSRGNKTSILAFEVANTITKGAILFQSLSEENIQYLRKDILQSEGVQQLVSTDMKELLSLAEADKREESNIFSREVARFGDLCKDPQWHNLDRYFSRVDLDTFGYKQLRVEAERTMQELITLAQYTVELYHELNAFDRFEQDYQQKVKEMESLNLPLKGESLTIFQSELKHQRKLVRSLKKKSLWSRNLEEIVEKLVDIVTYIHQAISEFLGDYGTLVDVSKNSKDPQRLGEAGLALHYANIINQINIIASRPTSLPPNMRDALYQGLPNNIKSALPSKLQTINVKDLSFTEVKAEIDKTLQWLVPVATNTTKAHQGFGWVGEWANTSNDFGNNTVKESNLIRLQTLHYADKQKTDVYILELLAWLHHLINFVRYRQNTLKPMPTRSPPKGLDFQSKLRQFLSTNCSSKPVETPQLSEEDRSLLEDVTRRRTRGVSKSEDFSINKKREGRRWSSSKSAGSSPARAIGPTTTPHLQRQSSNILDIMDGLTF</sequence>
<accession>A0ACB9NKM3</accession>
<reference evidence="1 2" key="1">
    <citation type="journal article" date="2022" name="DNA Res.">
        <title>Chromosomal-level genome assembly of the orchid tree Bauhinia variegata (Leguminosae; Cercidoideae) supports the allotetraploid origin hypothesis of Bauhinia.</title>
        <authorList>
            <person name="Zhong Y."/>
            <person name="Chen Y."/>
            <person name="Zheng D."/>
            <person name="Pang J."/>
            <person name="Liu Y."/>
            <person name="Luo S."/>
            <person name="Meng S."/>
            <person name="Qian L."/>
            <person name="Wei D."/>
            <person name="Dai S."/>
            <person name="Zhou R."/>
        </authorList>
    </citation>
    <scope>NUCLEOTIDE SEQUENCE [LARGE SCALE GENOMIC DNA]</scope>
    <source>
        <strain evidence="1">BV-YZ2020</strain>
    </source>
</reference>
<dbReference type="Proteomes" id="UP000828941">
    <property type="component" value="Chromosome 6"/>
</dbReference>
<organism evidence="1 2">
    <name type="scientific">Bauhinia variegata</name>
    <name type="common">Purple orchid tree</name>
    <name type="synonym">Phanera variegata</name>
    <dbReference type="NCBI Taxonomy" id="167791"/>
    <lineage>
        <taxon>Eukaryota</taxon>
        <taxon>Viridiplantae</taxon>
        <taxon>Streptophyta</taxon>
        <taxon>Embryophyta</taxon>
        <taxon>Tracheophyta</taxon>
        <taxon>Spermatophyta</taxon>
        <taxon>Magnoliopsida</taxon>
        <taxon>eudicotyledons</taxon>
        <taxon>Gunneridae</taxon>
        <taxon>Pentapetalae</taxon>
        <taxon>rosids</taxon>
        <taxon>fabids</taxon>
        <taxon>Fabales</taxon>
        <taxon>Fabaceae</taxon>
        <taxon>Cercidoideae</taxon>
        <taxon>Cercideae</taxon>
        <taxon>Bauhiniinae</taxon>
        <taxon>Bauhinia</taxon>
    </lineage>
</organism>
<gene>
    <name evidence="1" type="ORF">L6164_015256</name>
</gene>